<reference evidence="1" key="1">
    <citation type="submission" date="2022-05" db="EMBL/GenBank/DDBJ databases">
        <authorList>
            <person name="Friedrich I."/>
            <person name="Poehlein A."/>
            <person name="Schneider D."/>
            <person name="Hertel R."/>
            <person name="Daniel R."/>
        </authorList>
    </citation>
    <scope>NUCLEOTIDE SEQUENCE</scope>
</reference>
<accession>A0A9E7N7I5</accession>
<evidence type="ECO:0000313" key="1">
    <source>
        <dbReference type="EMBL" id="UTC29686.1"/>
    </source>
</evidence>
<sequence length="124" mass="13531">MAVPKHPWGLIADPNDPEGRIGVVGLTDHLPPYLVTQADDRAILDDLKVRFDAVWSGSSQTITEARTKLVTDFRALGADSLIDIEATVNAAIARYTAQRQARWRHLLAGVASCPIPLKPRSPQP</sequence>
<dbReference type="EMBL" id="ON529858">
    <property type="protein sequence ID" value="UTC29686.1"/>
    <property type="molecule type" value="Genomic_DNA"/>
</dbReference>
<dbReference type="Proteomes" id="UP001057427">
    <property type="component" value="Segment"/>
</dbReference>
<protein>
    <submittedName>
        <fullName evidence="1">Uncharacterized protein</fullName>
    </submittedName>
</protein>
<keyword evidence="2" id="KW-1185">Reference proteome</keyword>
<evidence type="ECO:0000313" key="2">
    <source>
        <dbReference type="Proteomes" id="UP001057427"/>
    </source>
</evidence>
<name>A0A9E7N7I5_9CAUD</name>
<proteinExistence type="predicted"/>
<organism evidence="1 2">
    <name type="scientific">Brevundimonas phage vB_BgoS-Bajun</name>
    <dbReference type="NCBI Taxonomy" id="2948594"/>
    <lineage>
        <taxon>Viruses</taxon>
        <taxon>Duplodnaviria</taxon>
        <taxon>Heunggongvirae</taxon>
        <taxon>Uroviricota</taxon>
        <taxon>Caudoviricetes</taxon>
        <taxon>Dolichocephalovirinae</taxon>
    </lineage>
</organism>
<gene>
    <name evidence="1" type="ORF">BAJUN_00560</name>
</gene>